<name>A0A8S2LF62_9BILA</name>
<evidence type="ECO:0000313" key="2">
    <source>
        <dbReference type="Proteomes" id="UP000681967"/>
    </source>
</evidence>
<dbReference type="AlphaFoldDB" id="A0A8S2LF62"/>
<gene>
    <name evidence="1" type="ORF">BYL167_LOCUS8270</name>
</gene>
<organism evidence="1 2">
    <name type="scientific">Rotaria magnacalcarata</name>
    <dbReference type="NCBI Taxonomy" id="392030"/>
    <lineage>
        <taxon>Eukaryota</taxon>
        <taxon>Metazoa</taxon>
        <taxon>Spiralia</taxon>
        <taxon>Gnathifera</taxon>
        <taxon>Rotifera</taxon>
        <taxon>Eurotatoria</taxon>
        <taxon>Bdelloidea</taxon>
        <taxon>Philodinida</taxon>
        <taxon>Philodinidae</taxon>
        <taxon>Rotaria</taxon>
    </lineage>
</organism>
<sequence length="727" mass="82491">MSRRKQSDAYLQRRTSTIISDLWSSHHFLAPNEYPPEVIGICSCLLHCYDNEHFAKFFYYGVKPNAQTKDFLAYIDDCEKVLSDRNQVDIERCMIVNRLRQDLEENGEQFQSILNRIQEHLHLRMSENLTVTSPQTVGELQQQCEQQNECALALDQVYRMRRFQFYADHEVRKMISLIDLQSWISSHLQLFLCNIPKSTVHEQLTQQLKILINNSFFIIQHPSPPIATHSATTKEPVAAKIHCRILSLLDTSTSQITIDNITPIVRVLPMPNQPEETLQVYTQKPLTWKTFTITTTSSNRRNFNCAEISEIIFRQLPDLSEKQKASKEIKPHYAPLVYVIDFNIVVTVHFPNGFSSIRHSLTVQSGPFGIVSNTSQDGDLFAKVFMQDLKSWRSVVYISNLGIPSLMTADLTVGEIVDCIRRYFIHQTGMNPKRWVMPYIERILNTDCHNKSDSIENLCQASVAKILGQINFIAEHPVLSLFHYDGLFLAICDSNTVDNILHQIHEFHKVSVCAIRLSELSRLKNIRDIGVRANLIEILCYALISEENNELNDPDSSLPTGLSPNCPIAATSASSNIFNSSLDSNYTSMDINDSVISTTFESPPVAQPYNSQSQVCCSAEQSMLRSHSAIPQHLIMPQMNQTNVYHPPVVIVVTDPNNSIMSNQDLLQLISTALPECASLMQSSTIYRICADQRINIPKPASQTISSNAQSTNPLYEKLCFNSKNNQ</sequence>
<accession>A0A8S2LF62</accession>
<dbReference type="Proteomes" id="UP000681967">
    <property type="component" value="Unassembled WGS sequence"/>
</dbReference>
<dbReference type="EMBL" id="CAJOBH010002249">
    <property type="protein sequence ID" value="CAF3897094.1"/>
    <property type="molecule type" value="Genomic_DNA"/>
</dbReference>
<protein>
    <submittedName>
        <fullName evidence="1">Uncharacterized protein</fullName>
    </submittedName>
</protein>
<comment type="caution">
    <text evidence="1">The sequence shown here is derived from an EMBL/GenBank/DDBJ whole genome shotgun (WGS) entry which is preliminary data.</text>
</comment>
<proteinExistence type="predicted"/>
<evidence type="ECO:0000313" key="1">
    <source>
        <dbReference type="EMBL" id="CAF3897094.1"/>
    </source>
</evidence>
<reference evidence="1" key="1">
    <citation type="submission" date="2021-02" db="EMBL/GenBank/DDBJ databases">
        <authorList>
            <person name="Nowell W R."/>
        </authorList>
    </citation>
    <scope>NUCLEOTIDE SEQUENCE</scope>
</reference>